<dbReference type="SUPFAM" id="SSF52113">
    <property type="entry name" value="BRCT domain"/>
    <property type="match status" value="1"/>
</dbReference>
<dbReference type="PROSITE" id="PS50172">
    <property type="entry name" value="BRCT"/>
    <property type="match status" value="1"/>
</dbReference>
<protein>
    <recommendedName>
        <fullName evidence="2">BRCT domain-containing protein</fullName>
    </recommendedName>
</protein>
<reference evidence="3 4" key="1">
    <citation type="submission" date="2018-03" db="EMBL/GenBank/DDBJ databases">
        <title>Genomes of Pezizomycetes fungi and the evolution of truffles.</title>
        <authorList>
            <person name="Murat C."/>
            <person name="Payen T."/>
            <person name="Noel B."/>
            <person name="Kuo A."/>
            <person name="Martin F.M."/>
        </authorList>
    </citation>
    <scope>NUCLEOTIDE SEQUENCE [LARGE SCALE GENOMIC DNA]</scope>
    <source>
        <strain evidence="3">091103-1</strain>
    </source>
</reference>
<feature type="region of interest" description="Disordered" evidence="1">
    <location>
        <begin position="1"/>
        <end position="52"/>
    </location>
</feature>
<dbReference type="InterPro" id="IPR036420">
    <property type="entry name" value="BRCT_dom_sf"/>
</dbReference>
<accession>A0A317SBE0</accession>
<evidence type="ECO:0000313" key="4">
    <source>
        <dbReference type="Proteomes" id="UP000246991"/>
    </source>
</evidence>
<dbReference type="EMBL" id="PYWC01000134">
    <property type="protein sequence ID" value="PWW71813.1"/>
    <property type="molecule type" value="Genomic_DNA"/>
</dbReference>
<feature type="non-terminal residue" evidence="3">
    <location>
        <position position="164"/>
    </location>
</feature>
<proteinExistence type="predicted"/>
<gene>
    <name evidence="3" type="ORF">C7212DRAFT_338050</name>
</gene>
<dbReference type="OrthoDB" id="342264at2759"/>
<dbReference type="Pfam" id="PF00533">
    <property type="entry name" value="BRCT"/>
    <property type="match status" value="1"/>
</dbReference>
<feature type="compositionally biased region" description="Basic residues" evidence="1">
    <location>
        <begin position="12"/>
        <end position="25"/>
    </location>
</feature>
<feature type="compositionally biased region" description="Polar residues" evidence="1">
    <location>
        <begin position="31"/>
        <end position="48"/>
    </location>
</feature>
<keyword evidence="4" id="KW-1185">Reference proteome</keyword>
<evidence type="ECO:0000259" key="2">
    <source>
        <dbReference type="PROSITE" id="PS50172"/>
    </source>
</evidence>
<dbReference type="Gene3D" id="3.40.50.10190">
    <property type="entry name" value="BRCT domain"/>
    <property type="match status" value="1"/>
</dbReference>
<dbReference type="STRING" id="42249.A0A317SBE0"/>
<dbReference type="AlphaFoldDB" id="A0A317SBE0"/>
<organism evidence="3 4">
    <name type="scientific">Tuber magnatum</name>
    <name type="common">white Piedmont truffle</name>
    <dbReference type="NCBI Taxonomy" id="42249"/>
    <lineage>
        <taxon>Eukaryota</taxon>
        <taxon>Fungi</taxon>
        <taxon>Dikarya</taxon>
        <taxon>Ascomycota</taxon>
        <taxon>Pezizomycotina</taxon>
        <taxon>Pezizomycetes</taxon>
        <taxon>Pezizales</taxon>
        <taxon>Tuberaceae</taxon>
        <taxon>Tuber</taxon>
    </lineage>
</organism>
<evidence type="ECO:0000256" key="1">
    <source>
        <dbReference type="SAM" id="MobiDB-lite"/>
    </source>
</evidence>
<dbReference type="Proteomes" id="UP000246991">
    <property type="component" value="Unassembled WGS sequence"/>
</dbReference>
<feature type="domain" description="BRCT" evidence="2">
    <location>
        <begin position="66"/>
        <end position="138"/>
    </location>
</feature>
<sequence>MDRVEIKTPKSIGKRGTAKPKKTPLRGRGASSRNASEEISLNGEQDLNQGEDAPRIVFSNSGLDGKKDIEKFLRAAAAKKMDNVSAPGVNFLVVGPGELKRTPKLTIGVALGKTVVEDQWLIDSKEMGYFLDPDPYIPNDPLHEKEWGFNLAAAVTRGRQGENS</sequence>
<evidence type="ECO:0000313" key="3">
    <source>
        <dbReference type="EMBL" id="PWW71813.1"/>
    </source>
</evidence>
<dbReference type="InterPro" id="IPR001357">
    <property type="entry name" value="BRCT_dom"/>
</dbReference>
<comment type="caution">
    <text evidence="3">The sequence shown here is derived from an EMBL/GenBank/DDBJ whole genome shotgun (WGS) entry which is preliminary data.</text>
</comment>
<name>A0A317SBE0_9PEZI</name>